<organism evidence="1 2">
    <name type="scientific">Adhaeribacter rhizoryzae</name>
    <dbReference type="NCBI Taxonomy" id="2607907"/>
    <lineage>
        <taxon>Bacteria</taxon>
        <taxon>Pseudomonadati</taxon>
        <taxon>Bacteroidota</taxon>
        <taxon>Cytophagia</taxon>
        <taxon>Cytophagales</taxon>
        <taxon>Hymenobacteraceae</taxon>
        <taxon>Adhaeribacter</taxon>
    </lineage>
</organism>
<keyword evidence="2" id="KW-1185">Reference proteome</keyword>
<evidence type="ECO:0000313" key="1">
    <source>
        <dbReference type="EMBL" id="KAA5549478.1"/>
    </source>
</evidence>
<name>A0A5M6DPS0_9BACT</name>
<proteinExistence type="predicted"/>
<sequence length="122" mass="13707">MQIKRKISVRTRVTLSGLVLFYLLATALRFYTPFKPINSPEVSSKWVAARGLPAKQPLLLQEAAIANTIIFGINSVNETWGLPAIFSAKILPFISRPIFLHKVNFFLASRLLFRARELPNGP</sequence>
<dbReference type="AlphaFoldDB" id="A0A5M6DPS0"/>
<dbReference type="EMBL" id="VWSF01000001">
    <property type="protein sequence ID" value="KAA5549478.1"/>
    <property type="molecule type" value="Genomic_DNA"/>
</dbReference>
<dbReference type="Proteomes" id="UP000323426">
    <property type="component" value="Unassembled WGS sequence"/>
</dbReference>
<comment type="caution">
    <text evidence="1">The sequence shown here is derived from an EMBL/GenBank/DDBJ whole genome shotgun (WGS) entry which is preliminary data.</text>
</comment>
<accession>A0A5M6DPS0</accession>
<protein>
    <submittedName>
        <fullName evidence="1">Uncharacterized protein</fullName>
    </submittedName>
</protein>
<reference evidence="1 2" key="1">
    <citation type="submission" date="2019-09" db="EMBL/GenBank/DDBJ databases">
        <title>Genome sequence and assembly of Adhaeribacter sp.</title>
        <authorList>
            <person name="Chhetri G."/>
        </authorList>
    </citation>
    <scope>NUCLEOTIDE SEQUENCE [LARGE SCALE GENOMIC DNA]</scope>
    <source>
        <strain evidence="1 2">DK36</strain>
    </source>
</reference>
<evidence type="ECO:0000313" key="2">
    <source>
        <dbReference type="Proteomes" id="UP000323426"/>
    </source>
</evidence>
<gene>
    <name evidence="1" type="ORF">F0145_02515</name>
</gene>
<dbReference type="RefSeq" id="WP_150086527.1">
    <property type="nucleotide sequence ID" value="NZ_VWSF01000001.1"/>
</dbReference>